<feature type="region of interest" description="Disordered" evidence="3">
    <location>
        <begin position="218"/>
        <end position="278"/>
    </location>
</feature>
<proteinExistence type="predicted"/>
<accession>A0ABN2LHH7</accession>
<keyword evidence="2" id="KW-1015">Disulfide bond</keyword>
<dbReference type="SUPFAM" id="SSF49452">
    <property type="entry name" value="Starch-binding domain-like"/>
    <property type="match status" value="4"/>
</dbReference>
<dbReference type="InterPro" id="IPR006558">
    <property type="entry name" value="LamG-like"/>
</dbReference>
<evidence type="ECO:0000256" key="2">
    <source>
        <dbReference type="ARBA" id="ARBA00023157"/>
    </source>
</evidence>
<reference evidence="5 6" key="1">
    <citation type="journal article" date="2019" name="Int. J. Syst. Evol. Microbiol.">
        <title>The Global Catalogue of Microorganisms (GCM) 10K type strain sequencing project: providing services to taxonomists for standard genome sequencing and annotation.</title>
        <authorList>
            <consortium name="The Broad Institute Genomics Platform"/>
            <consortium name="The Broad Institute Genome Sequencing Center for Infectious Disease"/>
            <person name="Wu L."/>
            <person name="Ma J."/>
        </authorList>
    </citation>
    <scope>NUCLEOTIDE SEQUENCE [LARGE SCALE GENOMIC DNA]</scope>
    <source>
        <strain evidence="5 6">JCM 13250</strain>
    </source>
</reference>
<protein>
    <recommendedName>
        <fullName evidence="4">LamG-like jellyroll fold domain-containing protein</fullName>
    </recommendedName>
</protein>
<dbReference type="PANTHER" id="PTHR46943">
    <property type="entry name" value="PENTRAXIN-RELATED PROTEIN PTX3"/>
    <property type="match status" value="1"/>
</dbReference>
<evidence type="ECO:0000256" key="3">
    <source>
        <dbReference type="SAM" id="MobiDB-lite"/>
    </source>
</evidence>
<feature type="domain" description="LamG-like jellyroll fold" evidence="4">
    <location>
        <begin position="798"/>
        <end position="940"/>
    </location>
</feature>
<sequence>MLTLAETPASAADPKPKPPVCADVRTDVEAAQKEAQACGKRVEVLADRTETAQTFANSDGTMTVEESVTPVRVRRGSSWVPVDTTLAKTATGFAPKATVLPMTFSGGGSGPFAKLANGSHELALSWSGKLPAPTLFGDTAVYRNVLPDVDLRVTATATGFSEVFVVKTPEAAANPKLASLKFGLSTKGVTLRATTAGGLAATDSKGKAVFTAPAPLMWDSTAAPDDNGGTDAQAPSTKTGAAPADGSATSADGAKKTTTAGDSADQRGPPGAKDIRKAVMPVKVDSDTLVITPVQDLLKNPRAKFPIYIDPSFSGAISGNAWTTVWSKYPNSSFWRDSTALLNGSTNGTVGAGRTEDCSSCADYVIRTMFKMDITKAYKKHVTSAKFMIEQRHSWTCSPKSNAKLWLLKSDPAASTTWNKQPTWNGSYTATTAANRKVGAIHGCSGPGTIEFNATAMVAKAAATSKTVSVGLRAIDESTKLQWKRFKHSTAKLSVTYNTKPNVPATRVSDTKACATGTSRPYVLTATPVLKAQQYDADGAEESDLKTYFYWWAQGGARNETDKLTYQGGYTATAYGNVPAGKLVDGGTYVWQARSYDGVDYSDWSPTCEFTVDLTSPPTPGGIASTEYPADGAPHGGVNLAGTFTITAASPTEEITGYAYTLDSGIQPSGADYVAAQAGTYGATVTIVPKRDGVFTLRVWAKDKAGRYSTTPKTHTFTVRAGSGPATDWVFDEASGNAIDNTGHNNALTITGGTRVTGRGGQGSALSLNGSSQYAATASAVTTPHPDTGVATAVRTDQSFTVSARVRISTTGGTEQKGIVTASGSRTSAFTLGYSGPDNKWRFAIAGSDVDAPTVYAVLSNATATANKWTHLTGSYNASTGQVQLYVNGVLQTATATVSGGFNATGSVVVGRRLWAGAYTGYFGGLVDDVRLYNFVETATRVGELAAPLPAKVTFPNGTSVNAGQPITVVFDGGGDENVTSFNYAVDSTNLTLTATPGTPGGTVTKTIATTAAKTYVLYAVANDANWAGPRSQFSYTATSAASIYGTVVNGSAGSVPLPGASVGLGPLGQAPTLQTTAGSAGEYGFSALAVGEYTLSGSYGGRCGLTGSTDIMIDAPDIAWDLELFANDGYTCAEQTASFAAATTTVSALTGDNVTSKITLPFAFPFYGQVFYEAWIDSNGYVTFLDPGGSYPYTGTGNVPQVASPNGVVAPFWDDLVVDASASVRTSLTGTGSAARFTIEWNNVYRKANSSQRLSFETILAPDGTVTTNYTGLDTDAEKGAAAIVGIEAPSGENGLVYSKSQPALQNGRAVVFTAPETVSLFDLSGTLKDAAGVAVVGATVSIEPLGLTAVTGTGGTYQFNDLPADSYGVSAKVGTRCATVARAQVELTADTVTNLQLQPDYGGMGYACSTVASAYRSDTTVFNVGTTPFTGDEARAPMTFPFPIKYHGTSYTSGWVDTNGLLGMGPVPNMAVDATYKNLAMPNANVPNGVLAPFWDDLDVDSSASVRTLSTGSAPNRTFVVEWRNVKMYPSLARTTFEILMHENGEITFAYAGATTTAAQRADMATIGIEAGSGTAASQYSFEEDVLTGNPSIRYTPAAPGTVSGTLTTAVTGTIVAGATITLTPAGLTSNTPLTTTTDSSGNYQFTSVPVGEYLVNASTNDGRCAGQAAEQFINHKGGTSDIDLSVMTAGDEGGYTCTYGTQTFVPAAGDTGATGDYFRVPYEPDFPIKLYGEVYTKAWISDDGVITFNNPDDRGGIPWLATPIPSAGPDGEPNAAVYPFWLDWELDSQSSLRTEETGSAPNRRWIVEWRNVKYAGDANRRVTFEAIFDENGAITFAYSGIDTAYPIERGSISTVGIEDGQGSIAFQYANRDAWLSSGQGVKFLPGTPGPGTVYGAVTCQGDAVAGATVAVGGQQATTAADGTYSISNVTAGTYAVVGTVPSGTCVGSKVLPVTVGTGTDRMIDFELTATAANSGYTLVEQATTFVPANTTVLTIPKDDSYASVTFPFPVKLYGQTYTSGKVADNGFITFATTSGDPGGPQAIPSAPSTGKPGAAVYPFWYDWVVDSQSSVRTASTSDAAPNRKFIVEWRNVRSFQEPGIRVSFEVIFEESGAFTFAYTGIDGTSTELGSGATIGIENAAGTAGLQYTFRSPVLKIGNGVRISPPTS</sequence>
<dbReference type="SMART" id="SM00560">
    <property type="entry name" value="LamGL"/>
    <property type="match status" value="1"/>
</dbReference>
<dbReference type="Gene3D" id="2.60.40.1120">
    <property type="entry name" value="Carboxypeptidase-like, regulatory domain"/>
    <property type="match status" value="3"/>
</dbReference>
<comment type="caution">
    <text evidence="5">The sequence shown here is derived from an EMBL/GenBank/DDBJ whole genome shotgun (WGS) entry which is preliminary data.</text>
</comment>
<keyword evidence="1" id="KW-0732">Signal</keyword>
<dbReference type="InterPro" id="IPR013784">
    <property type="entry name" value="Carb-bd-like_fold"/>
</dbReference>
<dbReference type="InterPro" id="IPR042837">
    <property type="entry name" value="PTX3"/>
</dbReference>
<name>A0ABN2LHH7_9ACTN</name>
<dbReference type="SUPFAM" id="SSF49899">
    <property type="entry name" value="Concanavalin A-like lectins/glucanases"/>
    <property type="match status" value="1"/>
</dbReference>
<dbReference type="PANTHER" id="PTHR46943:SF1">
    <property type="entry name" value="PENTRAXIN-RELATED PROTEIN PTX3"/>
    <property type="match status" value="1"/>
</dbReference>
<evidence type="ECO:0000313" key="6">
    <source>
        <dbReference type="Proteomes" id="UP001500218"/>
    </source>
</evidence>
<evidence type="ECO:0000313" key="5">
    <source>
        <dbReference type="EMBL" id="GAA1788900.1"/>
    </source>
</evidence>
<keyword evidence="6" id="KW-1185">Reference proteome</keyword>
<evidence type="ECO:0000259" key="4">
    <source>
        <dbReference type="SMART" id="SM00560"/>
    </source>
</evidence>
<feature type="region of interest" description="Disordered" evidence="3">
    <location>
        <begin position="1"/>
        <end position="20"/>
    </location>
</feature>
<dbReference type="Pfam" id="PF13620">
    <property type="entry name" value="CarboxypepD_reg"/>
    <property type="match status" value="2"/>
</dbReference>
<dbReference type="Gene3D" id="2.60.120.200">
    <property type="match status" value="1"/>
</dbReference>
<organism evidence="5 6">
    <name type="scientific">Luedemannella flava</name>
    <dbReference type="NCBI Taxonomy" id="349316"/>
    <lineage>
        <taxon>Bacteria</taxon>
        <taxon>Bacillati</taxon>
        <taxon>Actinomycetota</taxon>
        <taxon>Actinomycetes</taxon>
        <taxon>Micromonosporales</taxon>
        <taxon>Micromonosporaceae</taxon>
        <taxon>Luedemannella</taxon>
    </lineage>
</organism>
<dbReference type="EMBL" id="BAAALT010000016">
    <property type="protein sequence ID" value="GAA1788900.1"/>
    <property type="molecule type" value="Genomic_DNA"/>
</dbReference>
<evidence type="ECO:0000256" key="1">
    <source>
        <dbReference type="ARBA" id="ARBA00022729"/>
    </source>
</evidence>
<dbReference type="InterPro" id="IPR013320">
    <property type="entry name" value="ConA-like_dom_sf"/>
</dbReference>
<dbReference type="Proteomes" id="UP001500218">
    <property type="component" value="Unassembled WGS sequence"/>
</dbReference>
<gene>
    <name evidence="5" type="ORF">GCM10009682_08700</name>
</gene>